<keyword evidence="1" id="KW-0732">Signal</keyword>
<reference evidence="2 3" key="1">
    <citation type="submission" date="2019-02" db="EMBL/GenBank/DDBJ databases">
        <title>Deep-cultivation of Planctomycetes and their phenomic and genomic characterization uncovers novel biology.</title>
        <authorList>
            <person name="Wiegand S."/>
            <person name="Jogler M."/>
            <person name="Boedeker C."/>
            <person name="Pinto D."/>
            <person name="Vollmers J."/>
            <person name="Rivas-Marin E."/>
            <person name="Kohn T."/>
            <person name="Peeters S.H."/>
            <person name="Heuer A."/>
            <person name="Rast P."/>
            <person name="Oberbeckmann S."/>
            <person name="Bunk B."/>
            <person name="Jeske O."/>
            <person name="Meyerdierks A."/>
            <person name="Storesund J.E."/>
            <person name="Kallscheuer N."/>
            <person name="Luecker S."/>
            <person name="Lage O.M."/>
            <person name="Pohl T."/>
            <person name="Merkel B.J."/>
            <person name="Hornburger P."/>
            <person name="Mueller R.-W."/>
            <person name="Bruemmer F."/>
            <person name="Labrenz M."/>
            <person name="Spormann A.M."/>
            <person name="Op den Camp H."/>
            <person name="Overmann J."/>
            <person name="Amann R."/>
            <person name="Jetten M.S.M."/>
            <person name="Mascher T."/>
            <person name="Medema M.H."/>
            <person name="Devos D.P."/>
            <person name="Kaster A.-K."/>
            <person name="Ovreas L."/>
            <person name="Rohde M."/>
            <person name="Galperin M.Y."/>
            <person name="Jogler C."/>
        </authorList>
    </citation>
    <scope>NUCLEOTIDE SEQUENCE [LARGE SCALE GENOMIC DNA]</scope>
    <source>
        <strain evidence="2 3">Mal33</strain>
    </source>
</reference>
<feature type="chain" id="PRO_5022027468" description="Methane oxygenase PmoA" evidence="1">
    <location>
        <begin position="24"/>
        <end position="318"/>
    </location>
</feature>
<dbReference type="Proteomes" id="UP000316770">
    <property type="component" value="Chromosome"/>
</dbReference>
<organism evidence="2 3">
    <name type="scientific">Rosistilla oblonga</name>
    <dbReference type="NCBI Taxonomy" id="2527990"/>
    <lineage>
        <taxon>Bacteria</taxon>
        <taxon>Pseudomonadati</taxon>
        <taxon>Planctomycetota</taxon>
        <taxon>Planctomycetia</taxon>
        <taxon>Pirellulales</taxon>
        <taxon>Pirellulaceae</taxon>
        <taxon>Rosistilla</taxon>
    </lineage>
</organism>
<evidence type="ECO:0000256" key="1">
    <source>
        <dbReference type="SAM" id="SignalP"/>
    </source>
</evidence>
<sequence length="318" mass="35333" precursor="true">MRYLSLLIALTCLSTAAVSPVSGEEFSVRKTDKSIEVKQGDSPVATYLFRSGAKPIIWPLYGPGDVEMTRGYPMRDASSDERSDHIHHRSLWFTHGEVNDIDFWAETEGHGVIEQKEILEAKGGKQAVIATANDWMSPEGKKILSDRRRFTFGGDDTMRWVDCDFTLIASAGEVHFGDTKEGSFGIRTAGTMKVDAKTGGTILNSNGEKNIDAWGTKAKWCDYFGPVQGKTRGIAILNHPSSFQYPCRWHVRNYGLFAANPFGHYHFVGDKKKTDGFRLAPGETIQLRYRVILHDGTTEEAEIAKQFEAFSATEIAGP</sequence>
<evidence type="ECO:0008006" key="4">
    <source>
        <dbReference type="Google" id="ProtNLM"/>
    </source>
</evidence>
<dbReference type="AlphaFoldDB" id="A0A518IM26"/>
<evidence type="ECO:0000313" key="2">
    <source>
        <dbReference type="EMBL" id="QDV54125.1"/>
    </source>
</evidence>
<protein>
    <recommendedName>
        <fullName evidence="4">Methane oxygenase PmoA</fullName>
    </recommendedName>
</protein>
<proteinExistence type="predicted"/>
<dbReference type="Pfam" id="PF14100">
    <property type="entry name" value="DUF6807"/>
    <property type="match status" value="1"/>
</dbReference>
<gene>
    <name evidence="2" type="ORF">Mal33_00690</name>
</gene>
<keyword evidence="3" id="KW-1185">Reference proteome</keyword>
<dbReference type="EMBL" id="CP036318">
    <property type="protein sequence ID" value="QDV54125.1"/>
    <property type="molecule type" value="Genomic_DNA"/>
</dbReference>
<accession>A0A518IM26</accession>
<name>A0A518IM26_9BACT</name>
<evidence type="ECO:0000313" key="3">
    <source>
        <dbReference type="Proteomes" id="UP000316770"/>
    </source>
</evidence>
<dbReference type="RefSeq" id="WP_145281595.1">
    <property type="nucleotide sequence ID" value="NZ_CP036318.1"/>
</dbReference>
<dbReference type="InterPro" id="IPR029475">
    <property type="entry name" value="DUF6807"/>
</dbReference>
<feature type="signal peptide" evidence="1">
    <location>
        <begin position="1"/>
        <end position="23"/>
    </location>
</feature>